<dbReference type="Proteomes" id="UP000007953">
    <property type="component" value="Plasmid megaplasmid"/>
</dbReference>
<dbReference type="PANTHER" id="PTHR44688:SF16">
    <property type="entry name" value="DNA-BINDING TRANSCRIPTIONAL ACTIVATOR DEVR_DOSR"/>
    <property type="match status" value="1"/>
</dbReference>
<evidence type="ECO:0000256" key="1">
    <source>
        <dbReference type="ARBA" id="ARBA00023015"/>
    </source>
</evidence>
<sequence length="184" mass="19507">MSGPARNEALQRMPGEDTNALARRFAGGGTDGTVPATARWGALTASLGVIVLDFSALKDVAGDTSPAALQSLCLEQVYAMLDRALKNGTPQADAVSAPQPSAVSAPAAASKPRSALTPRQQDILREAASGKSNVEIARALQISVETVKTHMQQILMRLEARNRTELVAMYPMYQQAVHIRGRGQ</sequence>
<reference evidence="6 7" key="1">
    <citation type="journal article" date="2011" name="J. Bacteriol.">
        <title>Complete genome sequence of the plant pathogen Ralstonia solanacearum strain Po82.</title>
        <authorList>
            <person name="Xu J."/>
            <person name="Zheng H.J."/>
            <person name="Liu L."/>
            <person name="Pan Z.C."/>
            <person name="Prior P."/>
            <person name="Tang B."/>
            <person name="Xu J.S."/>
            <person name="Zhang H."/>
            <person name="Tian Q."/>
            <person name="Zhang L.Q."/>
            <person name="Feng J."/>
        </authorList>
    </citation>
    <scope>NUCLEOTIDE SEQUENCE [LARGE SCALE GENOMIC DNA]</scope>
    <source>
        <strain evidence="7">Po82</strain>
    </source>
</reference>
<evidence type="ECO:0000259" key="5">
    <source>
        <dbReference type="PROSITE" id="PS50043"/>
    </source>
</evidence>
<dbReference type="PATRIC" id="fig|1031711.3.peg.4079"/>
<dbReference type="GO" id="GO:0006355">
    <property type="term" value="P:regulation of DNA-templated transcription"/>
    <property type="evidence" value="ECO:0007669"/>
    <property type="project" value="InterPro"/>
</dbReference>
<dbReference type="RefSeq" id="WP_014619120.1">
    <property type="nucleotide sequence ID" value="NC_017575.1"/>
</dbReference>
<proteinExistence type="predicted"/>
<protein>
    <submittedName>
        <fullName evidence="6">Transcription regulator for hrp genes expression</fullName>
    </submittedName>
</protein>
<keyword evidence="1" id="KW-0805">Transcription regulation</keyword>
<feature type="compositionally biased region" description="Low complexity" evidence="4">
    <location>
        <begin position="90"/>
        <end position="115"/>
    </location>
</feature>
<dbReference type="PROSITE" id="PS50043">
    <property type="entry name" value="HTH_LUXR_2"/>
    <property type="match status" value="1"/>
</dbReference>
<dbReference type="InterPro" id="IPR016032">
    <property type="entry name" value="Sig_transdc_resp-reg_C-effctor"/>
</dbReference>
<keyword evidence="2" id="KW-0238">DNA-binding</keyword>
<geneLocation type="plasmid" evidence="7"/>
<evidence type="ECO:0000313" key="6">
    <source>
        <dbReference type="EMBL" id="AEG71505.1"/>
    </source>
</evidence>
<dbReference type="AlphaFoldDB" id="F6GA61"/>
<dbReference type="SUPFAM" id="SSF46894">
    <property type="entry name" value="C-terminal effector domain of the bipartite response regulators"/>
    <property type="match status" value="1"/>
</dbReference>
<evidence type="ECO:0000256" key="2">
    <source>
        <dbReference type="ARBA" id="ARBA00023125"/>
    </source>
</evidence>
<evidence type="ECO:0000256" key="3">
    <source>
        <dbReference type="ARBA" id="ARBA00023163"/>
    </source>
</evidence>
<dbReference type="PANTHER" id="PTHR44688">
    <property type="entry name" value="DNA-BINDING TRANSCRIPTIONAL ACTIVATOR DEVR_DOSR"/>
    <property type="match status" value="1"/>
</dbReference>
<feature type="region of interest" description="Disordered" evidence="4">
    <location>
        <begin position="90"/>
        <end position="118"/>
    </location>
</feature>
<dbReference type="Gene3D" id="1.10.10.10">
    <property type="entry name" value="Winged helix-like DNA-binding domain superfamily/Winged helix DNA-binding domain"/>
    <property type="match status" value="1"/>
</dbReference>
<dbReference type="InterPro" id="IPR000792">
    <property type="entry name" value="Tscrpt_reg_LuxR_C"/>
</dbReference>
<dbReference type="GO" id="GO:0003677">
    <property type="term" value="F:DNA binding"/>
    <property type="evidence" value="ECO:0007669"/>
    <property type="project" value="UniProtKB-KW"/>
</dbReference>
<dbReference type="PRINTS" id="PR00038">
    <property type="entry name" value="HTHLUXR"/>
</dbReference>
<keyword evidence="3" id="KW-0804">Transcription</keyword>
<feature type="domain" description="HTH luxR-type" evidence="5">
    <location>
        <begin position="109"/>
        <end position="174"/>
    </location>
</feature>
<name>F6GA61_RALS8</name>
<dbReference type="EMBL" id="CP002820">
    <property type="protein sequence ID" value="AEG71505.1"/>
    <property type="molecule type" value="Genomic_DNA"/>
</dbReference>
<evidence type="ECO:0000313" key="7">
    <source>
        <dbReference type="Proteomes" id="UP000007953"/>
    </source>
</evidence>
<accession>F6GA61</accession>
<keyword evidence="6" id="KW-0614">Plasmid</keyword>
<dbReference type="KEGG" id="rsn:RSPO_m00867"/>
<dbReference type="GeneID" id="61364528"/>
<dbReference type="HOGENOM" id="CLU_125985_0_0_4"/>
<organism evidence="6 7">
    <name type="scientific">Ralstonia solanacearum (strain Po82)</name>
    <dbReference type="NCBI Taxonomy" id="1031711"/>
    <lineage>
        <taxon>Bacteria</taxon>
        <taxon>Pseudomonadati</taxon>
        <taxon>Pseudomonadota</taxon>
        <taxon>Betaproteobacteria</taxon>
        <taxon>Burkholderiales</taxon>
        <taxon>Burkholderiaceae</taxon>
        <taxon>Ralstonia</taxon>
        <taxon>Ralstonia solanacearum species complex</taxon>
    </lineage>
</organism>
<dbReference type="CDD" id="cd06170">
    <property type="entry name" value="LuxR_C_like"/>
    <property type="match status" value="1"/>
</dbReference>
<dbReference type="InterPro" id="IPR036388">
    <property type="entry name" value="WH-like_DNA-bd_sf"/>
</dbReference>
<evidence type="ECO:0000256" key="4">
    <source>
        <dbReference type="SAM" id="MobiDB-lite"/>
    </source>
</evidence>
<dbReference type="SMART" id="SM00421">
    <property type="entry name" value="HTH_LUXR"/>
    <property type="match status" value="1"/>
</dbReference>
<gene>
    <name evidence="6" type="ordered locus">RSPO_m00867</name>
</gene>
<dbReference type="Pfam" id="PF00196">
    <property type="entry name" value="GerE"/>
    <property type="match status" value="1"/>
</dbReference>